<organism evidence="6 7">
    <name type="scientific">Actinomadura keratinilytica</name>
    <dbReference type="NCBI Taxonomy" id="547461"/>
    <lineage>
        <taxon>Bacteria</taxon>
        <taxon>Bacillati</taxon>
        <taxon>Actinomycetota</taxon>
        <taxon>Actinomycetes</taxon>
        <taxon>Streptosporangiales</taxon>
        <taxon>Thermomonosporaceae</taxon>
        <taxon>Actinomadura</taxon>
    </lineage>
</organism>
<evidence type="ECO:0000313" key="6">
    <source>
        <dbReference type="EMBL" id="GAA4148158.1"/>
    </source>
</evidence>
<name>A0ABP7Z725_9ACTN</name>
<evidence type="ECO:0000256" key="1">
    <source>
        <dbReference type="ARBA" id="ARBA00022723"/>
    </source>
</evidence>
<reference evidence="7" key="1">
    <citation type="journal article" date="2019" name="Int. J. Syst. Evol. Microbiol.">
        <title>The Global Catalogue of Microorganisms (GCM) 10K type strain sequencing project: providing services to taxonomists for standard genome sequencing and annotation.</title>
        <authorList>
            <consortium name="The Broad Institute Genomics Platform"/>
            <consortium name="The Broad Institute Genome Sequencing Center for Infectious Disease"/>
            <person name="Wu L."/>
            <person name="Ma J."/>
        </authorList>
    </citation>
    <scope>NUCLEOTIDE SEQUENCE [LARGE SCALE GENOMIC DNA]</scope>
    <source>
        <strain evidence="7">JCM 17316</strain>
    </source>
</reference>
<gene>
    <name evidence="6" type="ORF">GCM10022416_42210</name>
</gene>
<keyword evidence="7" id="KW-1185">Reference proteome</keyword>
<dbReference type="Pfam" id="PF01522">
    <property type="entry name" value="Polysacc_deac_1"/>
    <property type="match status" value="1"/>
</dbReference>
<dbReference type="Gene3D" id="3.20.20.370">
    <property type="entry name" value="Glycoside hydrolase/deacetylase"/>
    <property type="match status" value="1"/>
</dbReference>
<comment type="caution">
    <text evidence="6">The sequence shown here is derived from an EMBL/GenBank/DDBJ whole genome shotgun (WGS) entry which is preliminary data.</text>
</comment>
<evidence type="ECO:0000256" key="4">
    <source>
        <dbReference type="SAM" id="SignalP"/>
    </source>
</evidence>
<feature type="region of interest" description="Disordered" evidence="3">
    <location>
        <begin position="252"/>
        <end position="284"/>
    </location>
</feature>
<feature type="chain" id="PRO_5045077641" description="NodB homology domain-containing protein" evidence="4">
    <location>
        <begin position="22"/>
        <end position="492"/>
    </location>
</feature>
<keyword evidence="1" id="KW-0479">Metal-binding</keyword>
<dbReference type="RefSeq" id="WP_345023211.1">
    <property type="nucleotide sequence ID" value="NZ_BAABDO010000071.1"/>
</dbReference>
<feature type="signal peptide" evidence="4">
    <location>
        <begin position="1"/>
        <end position="21"/>
    </location>
</feature>
<evidence type="ECO:0000256" key="3">
    <source>
        <dbReference type="SAM" id="MobiDB-lite"/>
    </source>
</evidence>
<evidence type="ECO:0000259" key="5">
    <source>
        <dbReference type="PROSITE" id="PS51677"/>
    </source>
</evidence>
<feature type="compositionally biased region" description="Low complexity" evidence="3">
    <location>
        <begin position="252"/>
        <end position="263"/>
    </location>
</feature>
<dbReference type="Proteomes" id="UP001500266">
    <property type="component" value="Unassembled WGS sequence"/>
</dbReference>
<dbReference type="EMBL" id="BAABDO010000071">
    <property type="protein sequence ID" value="GAA4148158.1"/>
    <property type="molecule type" value="Genomic_DNA"/>
</dbReference>
<dbReference type="CDD" id="cd10917">
    <property type="entry name" value="CE4_NodB_like_6s_7s"/>
    <property type="match status" value="1"/>
</dbReference>
<feature type="domain" description="NodB homology" evidence="5">
    <location>
        <begin position="292"/>
        <end position="468"/>
    </location>
</feature>
<keyword evidence="4" id="KW-0732">Signal</keyword>
<evidence type="ECO:0000256" key="2">
    <source>
        <dbReference type="ARBA" id="ARBA00022801"/>
    </source>
</evidence>
<keyword evidence="2" id="KW-0378">Hydrolase</keyword>
<feature type="compositionally biased region" description="Polar residues" evidence="3">
    <location>
        <begin position="265"/>
        <end position="277"/>
    </location>
</feature>
<dbReference type="InterPro" id="IPR011330">
    <property type="entry name" value="Glyco_hydro/deAcase_b/a-brl"/>
</dbReference>
<dbReference type="PROSITE" id="PS51257">
    <property type="entry name" value="PROKAR_LIPOPROTEIN"/>
    <property type="match status" value="1"/>
</dbReference>
<evidence type="ECO:0000313" key="7">
    <source>
        <dbReference type="Proteomes" id="UP001500266"/>
    </source>
</evidence>
<dbReference type="PROSITE" id="PS51677">
    <property type="entry name" value="NODB"/>
    <property type="match status" value="1"/>
</dbReference>
<protein>
    <recommendedName>
        <fullName evidence="5">NodB homology domain-containing protein</fullName>
    </recommendedName>
</protein>
<dbReference type="InterPro" id="IPR050248">
    <property type="entry name" value="Polysacc_deacetylase_ArnD"/>
</dbReference>
<dbReference type="PANTHER" id="PTHR10587:SF133">
    <property type="entry name" value="CHITIN DEACETYLASE 1-RELATED"/>
    <property type="match status" value="1"/>
</dbReference>
<accession>A0ABP7Z725</accession>
<proteinExistence type="predicted"/>
<sequence>MSGTRRRLTGLWHGAAATALGAVFLAGCTAQPSRHAAAPGGSPTIRTADPAAVPGLTTVTRVRRDANQRVFIGYPDVPGAPELTKALAAAVDEQVAPFDSASTRIPPLPAGDVPELNVRWSLTAASDDVVGVRLVTSRTLGFTGGEARRTLWYDGVTRTVHPSADLVNGPQGLAALTQRVREHLGGQVTPERVRPDPLLFSSMGFNADGDLVVEFSDYTVAPGTAGRVAAVLKSAAVTPLLSDFGRRARQAALARRPQAALRPETTGTPSSAPSVKAQSAAPPEPVDCRRAKCVALTFDDGPGPYTGRLLDTLAAHGARATFFVVGGSAAVHRDLLRRQAAEGHEIGNHTQDHRDLERLAAIQVNTDVQETQLLVRDAVGRAPRLLRPPYGSTNGSVGEVAASLGLVQVMWNVDVRDEVTSDPKAIADRTVSAARPGAVVLLHDTRRPTAEALPRILDRLARKGYRFVTVSQLMSGTRVSPGDVFGGHTGGR</sequence>
<dbReference type="InterPro" id="IPR002509">
    <property type="entry name" value="NODB_dom"/>
</dbReference>
<dbReference type="PANTHER" id="PTHR10587">
    <property type="entry name" value="GLYCOSYL TRANSFERASE-RELATED"/>
    <property type="match status" value="1"/>
</dbReference>
<dbReference type="SUPFAM" id="SSF88713">
    <property type="entry name" value="Glycoside hydrolase/deacetylase"/>
    <property type="match status" value="1"/>
</dbReference>